<gene>
    <name evidence="1" type="primary">yrdA_1</name>
    <name evidence="1" type="ORF">OPDIPICF_00666</name>
</gene>
<protein>
    <submittedName>
        <fullName evidence="1">Protein YrdA</fullName>
    </submittedName>
</protein>
<organism evidence="1 2">
    <name type="scientific">BD1-7 clade bacterium</name>
    <dbReference type="NCBI Taxonomy" id="2029982"/>
    <lineage>
        <taxon>Bacteria</taxon>
        <taxon>Pseudomonadati</taxon>
        <taxon>Pseudomonadota</taxon>
        <taxon>Gammaproteobacteria</taxon>
        <taxon>Cellvibrionales</taxon>
        <taxon>Spongiibacteraceae</taxon>
        <taxon>BD1-7 clade</taxon>
    </lineage>
</organism>
<dbReference type="OrthoDB" id="9803036at2"/>
<evidence type="ECO:0000313" key="1">
    <source>
        <dbReference type="EMBL" id="CAA0084367.1"/>
    </source>
</evidence>
<name>A0A5S9N4C5_9GAMM</name>
<dbReference type="Gene3D" id="2.160.10.10">
    <property type="entry name" value="Hexapeptide repeat proteins"/>
    <property type="match status" value="1"/>
</dbReference>
<dbReference type="CDD" id="cd04645">
    <property type="entry name" value="LbH_gamma_CA_like"/>
    <property type="match status" value="1"/>
</dbReference>
<dbReference type="EMBL" id="CACSIO010000001">
    <property type="protein sequence ID" value="CAA0084367.1"/>
    <property type="molecule type" value="Genomic_DNA"/>
</dbReference>
<reference evidence="1 2" key="1">
    <citation type="submission" date="2019-11" db="EMBL/GenBank/DDBJ databases">
        <authorList>
            <person name="Holert J."/>
        </authorList>
    </citation>
    <scope>NUCLEOTIDE SEQUENCE [LARGE SCALE GENOMIC DNA]</scope>
    <source>
        <strain evidence="1">SB11_3</strain>
    </source>
</reference>
<dbReference type="Pfam" id="PF00132">
    <property type="entry name" value="Hexapep"/>
    <property type="match status" value="1"/>
</dbReference>
<sequence length="179" mass="18971">MNVFEIDGKAPSFDGEGHFIAPTATLIGDVRVKSNASIWFNTVIRAENDVVTIGENTNIQDLSMLHVDPGFPLYIGDNVTVGHKVMLHGCSIGEGTLIGMNAVVLNGARIGKGCLIGANALITEGMEIPDGSMVLGSPGKIVKTLDEETRALLLAGAGNYVKNADLFNRTLRRVAADHK</sequence>
<dbReference type="PANTHER" id="PTHR13061:SF29">
    <property type="entry name" value="GAMMA CARBONIC ANHYDRASE-LIKE 1, MITOCHONDRIAL-RELATED"/>
    <property type="match status" value="1"/>
</dbReference>
<dbReference type="InterPro" id="IPR011004">
    <property type="entry name" value="Trimer_LpxA-like_sf"/>
</dbReference>
<proteinExistence type="predicted"/>
<dbReference type="SUPFAM" id="SSF51161">
    <property type="entry name" value="Trimeric LpxA-like enzymes"/>
    <property type="match status" value="1"/>
</dbReference>
<dbReference type="PANTHER" id="PTHR13061">
    <property type="entry name" value="DYNACTIN SUBUNIT P25"/>
    <property type="match status" value="1"/>
</dbReference>
<dbReference type="Proteomes" id="UP000441399">
    <property type="component" value="Unassembled WGS sequence"/>
</dbReference>
<dbReference type="InterPro" id="IPR047324">
    <property type="entry name" value="LbH_gamma_CA-like"/>
</dbReference>
<dbReference type="InterPro" id="IPR050484">
    <property type="entry name" value="Transf_Hexapept/Carb_Anhydrase"/>
</dbReference>
<keyword evidence="2" id="KW-1185">Reference proteome</keyword>
<accession>A0A5S9N4C5</accession>
<dbReference type="InterPro" id="IPR001451">
    <property type="entry name" value="Hexapep"/>
</dbReference>
<evidence type="ECO:0000313" key="2">
    <source>
        <dbReference type="Proteomes" id="UP000441399"/>
    </source>
</evidence>
<dbReference type="AlphaFoldDB" id="A0A5S9N4C5"/>